<dbReference type="Pfam" id="PF23961">
    <property type="entry name" value="Phage_tail_terminator_9"/>
    <property type="match status" value="1"/>
</dbReference>
<reference evidence="2" key="1">
    <citation type="submission" date="2022-10" db="EMBL/GenBank/DDBJ databases">
        <authorList>
            <person name="Botero Cardona J."/>
        </authorList>
    </citation>
    <scope>NUCLEOTIDE SEQUENCE</scope>
    <source>
        <strain evidence="2">R-83534</strain>
    </source>
</reference>
<dbReference type="RefSeq" id="WP_282024751.1">
    <property type="nucleotide sequence ID" value="NZ_CAMXCH010000009.1"/>
</dbReference>
<name>A0ABN8WIE0_9PROT</name>
<evidence type="ECO:0000313" key="3">
    <source>
        <dbReference type="Proteomes" id="UP001154272"/>
    </source>
</evidence>
<proteinExistence type="predicted"/>
<feature type="domain" description="Phage neck terminator protein gp12-like" evidence="1">
    <location>
        <begin position="29"/>
        <end position="187"/>
    </location>
</feature>
<comment type="caution">
    <text evidence="2">The sequence shown here is derived from an EMBL/GenBank/DDBJ whole genome shotgun (WGS) entry which is preliminary data.</text>
</comment>
<organism evidence="2 3">
    <name type="scientific">Commensalibacter papalotli</name>
    <name type="common">ex Botero et al. 2024</name>
    <dbReference type="NCBI Taxonomy" id="2972766"/>
    <lineage>
        <taxon>Bacteria</taxon>
        <taxon>Pseudomonadati</taxon>
        <taxon>Pseudomonadota</taxon>
        <taxon>Alphaproteobacteria</taxon>
        <taxon>Acetobacterales</taxon>
        <taxon>Acetobacteraceae</taxon>
    </lineage>
</organism>
<evidence type="ECO:0000313" key="2">
    <source>
        <dbReference type="EMBL" id="CAI3957466.1"/>
    </source>
</evidence>
<dbReference type="Proteomes" id="UP001154272">
    <property type="component" value="Unassembled WGS sequence"/>
</dbReference>
<dbReference type="EMBL" id="CAMXCH010000009">
    <property type="protein sequence ID" value="CAI3957466.1"/>
    <property type="molecule type" value="Genomic_DNA"/>
</dbReference>
<sequence length="201" mass="22865">MTDDQPAQVIAKAPEDKGFPKLKKLTHQEMYDLVGKFLQKAIPIKGAKLTVVKGMNSRVSPPKTPCVILQVIKKDRLSSTETRYTDKHKILWYRSMVTMSMLFMGGGNISALEMGQAFEARFNDSWATDQFEKLSDILFPLYSDDVKIEEDYINDEDQYEDSCTVDAYFEYHPEVGVCEESAKEIILNTLIADGEENSQDE</sequence>
<protein>
    <recommendedName>
        <fullName evidence="1">Phage neck terminator protein gp12-like domain-containing protein</fullName>
    </recommendedName>
</protein>
<dbReference type="InterPro" id="IPR057087">
    <property type="entry name" value="Gp12-like"/>
</dbReference>
<gene>
    <name evidence="2" type="ORF">R83534S58_LOCUS2092</name>
</gene>
<accession>A0ABN8WIE0</accession>
<evidence type="ECO:0000259" key="1">
    <source>
        <dbReference type="Pfam" id="PF23961"/>
    </source>
</evidence>
<keyword evidence="3" id="KW-1185">Reference proteome</keyword>